<dbReference type="InterPro" id="IPR000219">
    <property type="entry name" value="DH_dom"/>
</dbReference>
<feature type="domain" description="DH" evidence="3">
    <location>
        <begin position="212"/>
        <end position="404"/>
    </location>
</feature>
<dbReference type="Gene3D" id="2.20.110.10">
    <property type="entry name" value="Histone H3 K4-specific methyltransferase SET7/9 N-terminal domain"/>
    <property type="match status" value="5"/>
</dbReference>
<dbReference type="AlphaFoldDB" id="A0AAV7ZSC3"/>
<evidence type="ECO:0000256" key="2">
    <source>
        <dbReference type="SAM" id="MobiDB-lite"/>
    </source>
</evidence>
<dbReference type="PRINTS" id="PR01301">
    <property type="entry name" value="RGSPROTEIN"/>
</dbReference>
<organism evidence="5 6">
    <name type="scientific">Anaeramoeba flamelloides</name>
    <dbReference type="NCBI Taxonomy" id="1746091"/>
    <lineage>
        <taxon>Eukaryota</taxon>
        <taxon>Metamonada</taxon>
        <taxon>Anaeramoebidae</taxon>
        <taxon>Anaeramoeba</taxon>
    </lineage>
</organism>
<proteinExistence type="predicted"/>
<dbReference type="SMART" id="SM00315">
    <property type="entry name" value="RGS"/>
    <property type="match status" value="1"/>
</dbReference>
<dbReference type="InterPro" id="IPR016137">
    <property type="entry name" value="RGS"/>
</dbReference>
<keyword evidence="1" id="KW-0677">Repeat</keyword>
<dbReference type="Pfam" id="PF00615">
    <property type="entry name" value="RGS"/>
    <property type="match status" value="1"/>
</dbReference>
<evidence type="ECO:0000313" key="6">
    <source>
        <dbReference type="Proteomes" id="UP001146793"/>
    </source>
</evidence>
<dbReference type="SMART" id="SM00325">
    <property type="entry name" value="RhoGEF"/>
    <property type="match status" value="1"/>
</dbReference>
<evidence type="ECO:0000259" key="4">
    <source>
        <dbReference type="PROSITE" id="PS50132"/>
    </source>
</evidence>
<dbReference type="EMBL" id="JANTQA010000023">
    <property type="protein sequence ID" value="KAJ3444908.1"/>
    <property type="molecule type" value="Genomic_DNA"/>
</dbReference>
<dbReference type="InterPro" id="IPR003409">
    <property type="entry name" value="MORN"/>
</dbReference>
<dbReference type="GO" id="GO:0005085">
    <property type="term" value="F:guanyl-nucleotide exchange factor activity"/>
    <property type="evidence" value="ECO:0007669"/>
    <property type="project" value="InterPro"/>
</dbReference>
<feature type="region of interest" description="Disordered" evidence="2">
    <location>
        <begin position="19"/>
        <end position="52"/>
    </location>
</feature>
<evidence type="ECO:0000313" key="5">
    <source>
        <dbReference type="EMBL" id="KAJ3444908.1"/>
    </source>
</evidence>
<dbReference type="SUPFAM" id="SSF48097">
    <property type="entry name" value="Regulator of G-protein signaling, RGS"/>
    <property type="match status" value="1"/>
</dbReference>
<dbReference type="Pfam" id="PF02493">
    <property type="entry name" value="MORN"/>
    <property type="match status" value="10"/>
</dbReference>
<comment type="caution">
    <text evidence="5">The sequence shown here is derived from an EMBL/GenBank/DDBJ whole genome shotgun (WGS) entry which is preliminary data.</text>
</comment>
<name>A0AAV7ZSC3_9EUKA</name>
<gene>
    <name evidence="5" type="ORF">M0812_10770</name>
</gene>
<dbReference type="SUPFAM" id="SSF48065">
    <property type="entry name" value="DBL homology domain (DH-domain)"/>
    <property type="match status" value="1"/>
</dbReference>
<evidence type="ECO:0000256" key="1">
    <source>
        <dbReference type="ARBA" id="ARBA00022737"/>
    </source>
</evidence>
<feature type="region of interest" description="Disordered" evidence="2">
    <location>
        <begin position="494"/>
        <end position="569"/>
    </location>
</feature>
<dbReference type="PANTHER" id="PTHR43215">
    <property type="entry name" value="RADIAL SPOKE HEAD 1 HOMOLOG"/>
    <property type="match status" value="1"/>
</dbReference>
<dbReference type="InterPro" id="IPR036305">
    <property type="entry name" value="RGS_sf"/>
</dbReference>
<dbReference type="SMART" id="SM00698">
    <property type="entry name" value="MORN"/>
    <property type="match status" value="9"/>
</dbReference>
<dbReference type="PANTHER" id="PTHR43215:SF14">
    <property type="entry name" value="RADIAL SPOKE HEAD 1 HOMOLOG"/>
    <property type="match status" value="1"/>
</dbReference>
<dbReference type="Gene3D" id="1.10.167.10">
    <property type="entry name" value="Regulator of G-protein Signalling 4, domain 2"/>
    <property type="match status" value="1"/>
</dbReference>
<dbReference type="Proteomes" id="UP001146793">
    <property type="component" value="Unassembled WGS sequence"/>
</dbReference>
<evidence type="ECO:0000259" key="3">
    <source>
        <dbReference type="PROSITE" id="PS50010"/>
    </source>
</evidence>
<protein>
    <submittedName>
        <fullName evidence="5">Phosphatidylinositol-4-phosphate 5-kinase related</fullName>
    </submittedName>
</protein>
<dbReference type="CDD" id="cd07440">
    <property type="entry name" value="RGS"/>
    <property type="match status" value="1"/>
</dbReference>
<dbReference type="InterPro" id="IPR044926">
    <property type="entry name" value="RGS_subdomain_2"/>
</dbReference>
<dbReference type="Gene3D" id="1.20.900.10">
    <property type="entry name" value="Dbl homology (DH) domain"/>
    <property type="match status" value="1"/>
</dbReference>
<dbReference type="PROSITE" id="PS50132">
    <property type="entry name" value="RGS"/>
    <property type="match status" value="1"/>
</dbReference>
<dbReference type="InterPro" id="IPR035899">
    <property type="entry name" value="DBL_dom_sf"/>
</dbReference>
<dbReference type="SUPFAM" id="SSF82185">
    <property type="entry name" value="Histone H3 K4-specific methyltransferase SET7/9 N-terminal domain"/>
    <property type="match status" value="4"/>
</dbReference>
<feature type="domain" description="RGS" evidence="4">
    <location>
        <begin position="76"/>
        <end position="194"/>
    </location>
</feature>
<dbReference type="PROSITE" id="PS50010">
    <property type="entry name" value="DH_2"/>
    <property type="match status" value="1"/>
</dbReference>
<feature type="compositionally biased region" description="Basic residues" evidence="2">
    <location>
        <begin position="28"/>
        <end position="45"/>
    </location>
</feature>
<reference evidence="5" key="1">
    <citation type="submission" date="2022-08" db="EMBL/GenBank/DDBJ databases">
        <title>Novel sulphate-reducing endosymbionts in the free-living metamonad Anaeramoeba.</title>
        <authorList>
            <person name="Jerlstrom-Hultqvist J."/>
            <person name="Cepicka I."/>
            <person name="Gallot-Lavallee L."/>
            <person name="Salas-Leiva D."/>
            <person name="Curtis B.A."/>
            <person name="Zahonova K."/>
            <person name="Pipaliya S."/>
            <person name="Dacks J."/>
            <person name="Roger A.J."/>
        </authorList>
    </citation>
    <scope>NUCLEOTIDE SEQUENCE</scope>
    <source>
        <strain evidence="5">Busselton2</strain>
    </source>
</reference>
<accession>A0AAV7ZSC3</accession>
<sequence length="1031" mass="121093">MSTSTPKKSFYFRGRRTKTLKSDEKQKNKNKNKTQEKKKKKSQKKSQKEIKKDNLDSKKRVVFPKGAHEDLAILGTFSFLISNKYSMSYFEQFLITQFSQENLEFWKQVNLYQNTFDLSERIICAKSIIEKFVIENSESQVNIDSMTRTDILSKYGKQNYPLTLFNKAEDEILKLMETDSFSRFKRSPLFKKLQQEWEGVLQGEKFQGPENERTKIFFELYNLEEAQIKTLDSFSENYIKIFTNWQQTQKKQSQENRTGEGLDTEKIFGNFIRLEKAHKNFYLDLKKRKTEWTWESLIGDCFLKFFPELRLAYLAFSSSLYECLLRLEKIISNNKDIQSEIQQGEWSELGSIKQTFESFVKLLTDWKQIFSKLIQITPQNHPDFRNIETFNESINKLILEVEQRNFIKSFFPNRTDFELLNREEILYIADGQIFTYNSDKSVIGETIKLLLFKKYLIFCFRIKQTSNPQFFMKKKTNITGVWCRKLQNMKKEDGGENVNVENKGKEKEKEKEIENEKEKEKGKEKGKEIDKEKEKEKEIDKDKEIEIEKENEKENENKKETQNDENKVKLKENIEQDENLDNIPYEFFSPEFSIVLKIKKFKQFYSKLTECFKILTGQAVETFQNESRNVKFKFSNKMIYNGNLKNGKFIGKGKLKYPNNAVFEGMFKDNKRNGFGTLRYPSGALLYGNWENDLPNGKCTIKYPENRQFVGNLFNGIRVGLGKMKFEDGSEYSGEFQNNEINGNGKWQYPNGDVYLGEFKDAQRHGFGILKCMDHSFYFGNWFNNLKNGNGKQIYSNGDKFNGKWENNLRVVGKFESNNLVYDGEFKYNLFHGKGELKTKPNKIFVGTFVKGLRFGAGTLINDNIKYEGNWVNNLPEGKGALYKYKKAIIQNGEKDEKDESNPIELEISGIWKEGKSNGTTIIKQNGETVFQGNVINGIKHGEGMLLLPNNKFLVTGWENGRILNQSKMVININNEKIRKTIRYHPTEGSELMCEYKNGRISREKIELIQEHPSQWVYVESLFNLEKCIWY</sequence>
<feature type="compositionally biased region" description="Basic and acidic residues" evidence="2">
    <location>
        <begin position="502"/>
        <end position="569"/>
    </location>
</feature>